<organism evidence="2 3">
    <name type="scientific">Mesobacillus jeotgali</name>
    <dbReference type="NCBI Taxonomy" id="129985"/>
    <lineage>
        <taxon>Bacteria</taxon>
        <taxon>Bacillati</taxon>
        <taxon>Bacillota</taxon>
        <taxon>Bacilli</taxon>
        <taxon>Bacillales</taxon>
        <taxon>Bacillaceae</taxon>
        <taxon>Mesobacillus</taxon>
    </lineage>
</organism>
<name>A0ABY9VDR0_9BACI</name>
<evidence type="ECO:0000313" key="3">
    <source>
        <dbReference type="Proteomes" id="UP001303324"/>
    </source>
</evidence>
<evidence type="ECO:0000256" key="1">
    <source>
        <dbReference type="SAM" id="MobiDB-lite"/>
    </source>
</evidence>
<proteinExistence type="predicted"/>
<sequence>MPRGKELEQLPMANTLPGMGEDRSKFDRDILTGITTDVRPKPSKVKEEQKGKNY</sequence>
<evidence type="ECO:0000313" key="2">
    <source>
        <dbReference type="EMBL" id="WNF21021.1"/>
    </source>
</evidence>
<keyword evidence="3" id="KW-1185">Reference proteome</keyword>
<feature type="compositionally biased region" description="Basic and acidic residues" evidence="1">
    <location>
        <begin position="20"/>
        <end position="30"/>
    </location>
</feature>
<dbReference type="Proteomes" id="UP001303324">
    <property type="component" value="Chromosome"/>
</dbReference>
<gene>
    <name evidence="2" type="ORF">RH061_12490</name>
</gene>
<reference evidence="2 3" key="1">
    <citation type="submission" date="2023-09" db="EMBL/GenBank/DDBJ databases">
        <title>Microbial mechanism of fulvic acid promoting antimony reduction mineralization in rice fields.</title>
        <authorList>
            <person name="Chen G."/>
            <person name="Lan J."/>
        </authorList>
    </citation>
    <scope>NUCLEOTIDE SEQUENCE [LARGE SCALE GENOMIC DNA]</scope>
    <source>
        <strain evidence="2 3">PS1</strain>
    </source>
</reference>
<protein>
    <submittedName>
        <fullName evidence="2">Uncharacterized protein</fullName>
    </submittedName>
</protein>
<feature type="compositionally biased region" description="Basic and acidic residues" evidence="1">
    <location>
        <begin position="38"/>
        <end position="54"/>
    </location>
</feature>
<dbReference type="RefSeq" id="WP_311070578.1">
    <property type="nucleotide sequence ID" value="NZ_CP134494.1"/>
</dbReference>
<dbReference type="EMBL" id="CP134494">
    <property type="protein sequence ID" value="WNF21021.1"/>
    <property type="molecule type" value="Genomic_DNA"/>
</dbReference>
<accession>A0ABY9VDR0</accession>
<feature type="region of interest" description="Disordered" evidence="1">
    <location>
        <begin position="1"/>
        <end position="54"/>
    </location>
</feature>